<evidence type="ECO:0000256" key="5">
    <source>
        <dbReference type="ARBA" id="ARBA00022581"/>
    </source>
</evidence>
<evidence type="ECO:0000256" key="10">
    <source>
        <dbReference type="ARBA" id="ARBA00023046"/>
    </source>
</evidence>
<evidence type="ECO:0000256" key="1">
    <source>
        <dbReference type="ARBA" id="ARBA00022524"/>
    </source>
</evidence>
<evidence type="ECO:0000256" key="6">
    <source>
        <dbReference type="ARBA" id="ARBA00022812"/>
    </source>
</evidence>
<dbReference type="EMBL" id="MF327536">
    <property type="protein sequence ID" value="ASH99060.1"/>
    <property type="molecule type" value="Genomic_DNA"/>
</dbReference>
<dbReference type="GO" id="GO:0075732">
    <property type="term" value="P:viral penetration into host nucleus"/>
    <property type="evidence" value="ECO:0007669"/>
    <property type="project" value="UniProtKB-KW"/>
</dbReference>
<dbReference type="OrthoDB" id="8047at10239"/>
<evidence type="ECO:0000256" key="15">
    <source>
        <dbReference type="HAMAP-Rule" id="MF_04003"/>
    </source>
</evidence>
<organism evidence="17">
    <name type="scientific">Ailuropoda melanoleuca papillomavirus 2</name>
    <dbReference type="NCBI Taxonomy" id="2016455"/>
    <lineage>
        <taxon>Viruses</taxon>
        <taxon>Monodnaviria</taxon>
        <taxon>Shotokuvirae</taxon>
        <taxon>Cossaviricota</taxon>
        <taxon>Papovaviricetes</taxon>
        <taxon>Zurhausenvirales</taxon>
        <taxon>Papillomaviridae</taxon>
        <taxon>Firstpapillomavirinae</taxon>
        <taxon>Omegapapillomavirus</taxon>
        <taxon>Omegapapillomavirus 1</taxon>
    </lineage>
</organism>
<feature type="disulfide bond" evidence="15">
    <location>
        <begin position="20"/>
        <end position="26"/>
    </location>
</feature>
<dbReference type="GO" id="GO:0075521">
    <property type="term" value="P:microtubule-dependent intracellular transport of viral material towards nucleus"/>
    <property type="evidence" value="ECO:0007669"/>
    <property type="project" value="UniProtKB-UniRule"/>
</dbReference>
<dbReference type="Proteomes" id="UP000202747">
    <property type="component" value="Segment"/>
</dbReference>
<dbReference type="InterPro" id="IPR000784">
    <property type="entry name" value="Late_L2"/>
</dbReference>
<dbReference type="Pfam" id="PF00513">
    <property type="entry name" value="Late_protein_L2"/>
    <property type="match status" value="1"/>
</dbReference>
<dbReference type="GO" id="GO:0003677">
    <property type="term" value="F:DNA binding"/>
    <property type="evidence" value="ECO:0007669"/>
    <property type="project" value="UniProtKB-UniRule"/>
</dbReference>
<dbReference type="GO" id="GO:0046718">
    <property type="term" value="P:symbiont entry into host cell"/>
    <property type="evidence" value="ECO:0007669"/>
    <property type="project" value="UniProtKB-KW"/>
</dbReference>
<evidence type="ECO:0000256" key="2">
    <source>
        <dbReference type="ARBA" id="ARBA00022553"/>
    </source>
</evidence>
<evidence type="ECO:0000256" key="16">
    <source>
        <dbReference type="SAM" id="MobiDB-lite"/>
    </source>
</evidence>
<keyword evidence="8 15" id="KW-0426">Late protein</keyword>
<gene>
    <name evidence="15" type="primary">L2</name>
</gene>
<keyword evidence="11 15" id="KW-1176">Cytoplasmic inwards viral transport</keyword>
<reference evidence="17" key="1">
    <citation type="journal article" date="2017" name="Microbiome">
        <title>Virome comparisons in wild-diseased and healthy captive giant pandas.</title>
        <authorList>
            <person name="Zhang W."/>
            <person name="Yang S."/>
            <person name="Shan T."/>
            <person name="Hou R."/>
            <person name="Liu Z."/>
            <person name="Li W."/>
            <person name="Guo L."/>
            <person name="Wang Y."/>
            <person name="Chen P."/>
            <person name="Wang X."/>
            <person name="Feng F."/>
            <person name="Wang H."/>
            <person name="Chen C."/>
            <person name="Shen Q."/>
            <person name="Zhou C."/>
            <person name="Hua X."/>
            <person name="Cui L."/>
            <person name="Deng X."/>
            <person name="Zhang Z."/>
            <person name="Qi D."/>
            <person name="Delwart E."/>
        </authorList>
    </citation>
    <scope>NUCLEOTIDE SEQUENCE</scope>
    <source>
        <strain evidence="17">Gpam002</strain>
    </source>
</reference>
<comment type="PTM">
    <text evidence="15">Highly phosphorylated.</text>
</comment>
<evidence type="ECO:0000256" key="4">
    <source>
        <dbReference type="ARBA" id="ARBA00022562"/>
    </source>
</evidence>
<dbReference type="GO" id="GO:0043657">
    <property type="term" value="C:host cell"/>
    <property type="evidence" value="ECO:0007669"/>
    <property type="project" value="GOC"/>
</dbReference>
<keyword evidence="14 15" id="KW-1160">Virus entry into host cell</keyword>
<comment type="function">
    <text evidence="15">Minor protein of the capsid that localizes along the inner surface of the virion, within the central cavities beneath the L1 pentamers. Plays a role in capsid stabilization through interaction with the major capsid protein L1. Once the virion enters the host cell, L2 escorts the genomic DNA into the nucleus by promoting escape from the endosomal compartments and traffic through the host Golgi network. Mechanistically, the C-terminus of L2 possesses a cell-penetrating peptide that protudes from the host endosome, interacts with host cytoplasmic retromer cargo and thereby mediates the capsid delivery to the host trans-Golgi network. Plays a role through its interaction with host dynein in the intracellular microtubule-dependent transport of viral capsid toward the nucleus. Mediates the viral genome import into the nucleus through binding to host importins. Once within the nucleus, L2 localizes viral genomes to host PML bodies in order to activate early gene expression for establishment of infection. Later on, promotes late gene expression by interacting with the viral E2 protein and by inhibiting its transcriptional activation functions. During virion assembly, encapsidates the genome by direct interaction with the viral DNA.</text>
</comment>
<evidence type="ECO:0000256" key="14">
    <source>
        <dbReference type="ARBA" id="ARBA00023296"/>
    </source>
</evidence>
<comment type="subunit">
    <text evidence="15">Interacts with major capsid protein L1. Interacts with E2; this interaction inhibits E2 transcriptional activity but not the DNA replication function E2. Interacts with host HSPA8; this interaction is required for L2 nuclear translocation. Interacts with host importins KPNB2 and KPNB3. Forms a complex with importin alpha2-beta1 heterodimers via interaction with the importin alpha2 adapter. Interacts with host DYNLT1; this interaction is essential for virus intracellular transport during entry. Interacts (via C-terminus) with host retromer subunits VPS35 AND VPS29.</text>
</comment>
<keyword evidence="6" id="KW-1040">Host Golgi apparatus</keyword>
<dbReference type="GO" id="GO:0042025">
    <property type="term" value="C:host cell nucleus"/>
    <property type="evidence" value="ECO:0007669"/>
    <property type="project" value="UniProtKB-SubCell"/>
</dbReference>
<comment type="similarity">
    <text evidence="15">Belongs to the papillomaviridae L2 protein family.</text>
</comment>
<evidence type="ECO:0000256" key="13">
    <source>
        <dbReference type="ARBA" id="ARBA00023157"/>
    </source>
</evidence>
<keyword evidence="10" id="KW-1039">Host endosome</keyword>
<keyword evidence="3 15" id="KW-0167">Capsid protein</keyword>
<evidence type="ECO:0000256" key="3">
    <source>
        <dbReference type="ARBA" id="ARBA00022561"/>
    </source>
</evidence>
<protein>
    <recommendedName>
        <fullName evidence="15">Minor capsid protein L2</fullName>
    </recommendedName>
</protein>
<dbReference type="GO" id="GO:0019028">
    <property type="term" value="C:viral capsid"/>
    <property type="evidence" value="ECO:0007669"/>
    <property type="project" value="UniProtKB-UniRule"/>
</dbReference>
<keyword evidence="12 15" id="KW-0238">DNA-binding</keyword>
<keyword evidence="7 15" id="KW-0946">Virion</keyword>
<name>A0A220IGF4_9PAPI</name>
<feature type="region of interest" description="Disordered" evidence="16">
    <location>
        <begin position="147"/>
        <end position="174"/>
    </location>
</feature>
<keyword evidence="1 15" id="KW-1163">Viral penetration into host nucleus</keyword>
<keyword evidence="4 15" id="KW-1048">Host nucleus</keyword>
<comment type="subcellular location">
    <subcellularLocation>
        <location evidence="15">Virion</location>
    </subcellularLocation>
    <subcellularLocation>
        <location evidence="15">Host nucleus</location>
    </subcellularLocation>
</comment>
<evidence type="ECO:0000256" key="9">
    <source>
        <dbReference type="ARBA" id="ARBA00022952"/>
    </source>
</evidence>
<keyword evidence="5 15" id="KW-0945">Host-virus interaction</keyword>
<evidence type="ECO:0000256" key="11">
    <source>
        <dbReference type="ARBA" id="ARBA00023120"/>
    </source>
</evidence>
<keyword evidence="2 15" id="KW-0597">Phosphoprotein</keyword>
<evidence type="ECO:0000256" key="8">
    <source>
        <dbReference type="ARBA" id="ARBA00022921"/>
    </source>
</evidence>
<keyword evidence="9 15" id="KW-1177">Microtubular inwards viral transport</keyword>
<dbReference type="HAMAP" id="MF_04003">
    <property type="entry name" value="PPV_L2"/>
    <property type="match status" value="1"/>
</dbReference>
<evidence type="ECO:0000256" key="12">
    <source>
        <dbReference type="ARBA" id="ARBA00023125"/>
    </source>
</evidence>
<evidence type="ECO:0000313" key="17">
    <source>
        <dbReference type="EMBL" id="ASH99060.1"/>
    </source>
</evidence>
<feature type="compositionally biased region" description="Low complexity" evidence="16">
    <location>
        <begin position="147"/>
        <end position="162"/>
    </location>
</feature>
<comment type="caution">
    <text evidence="15">Lacks conserved residue(s) required for the propagation of feature annotation.</text>
</comment>
<evidence type="ECO:0000256" key="7">
    <source>
        <dbReference type="ARBA" id="ARBA00022844"/>
    </source>
</evidence>
<accession>A0A220IGF4</accession>
<sequence>MVKVLKRSKRASAEQLYRTCKQAGTCPPDVIPKIEQTTIADQILKYGSSAVFFGGLGIGTGSGSGGASGYVPIRGGAGSSVSVGPRIPIRPPQIVEDVITIGPGDSSVIGVDVSPPQQPVEVEIIAEGGGVPTVPSAADTFNVVTSPDTSVVSTQPPTVSTPATGASSGGRAVQSSQHFNNPVFEASTPRAPSIGETSFSPHTTVVAGSSNVGVEEIPLAEFPQSSTPLHAVTRGATAFTKYNVYTRQVPIESPSLYTDPTNLIAIRNPLFDIDPYNASATLEADPDNIPAPNDSRFLDIFKLHRPAMSRTKAGKIRFSRIGFSKGTVTTRAGTNIGGRVHFYHDFSTIVRSSASESIELQPLTVGSDTASSSLLSVESVGESTFSSDPIVSFYDPEADLNLQLEVTSDSEQSFVRPSGGSTYVDNSTSVHPVPNSKTASHTFVPSVPGFPYTPIITGVFVSFDFWLHPSQLLKRKRSPFYLADGIVAA</sequence>
<proteinExistence type="inferred from homology"/>
<dbReference type="GO" id="GO:0005198">
    <property type="term" value="F:structural molecule activity"/>
    <property type="evidence" value="ECO:0007669"/>
    <property type="project" value="UniProtKB-UniRule"/>
</dbReference>
<keyword evidence="13 15" id="KW-1015">Disulfide bond</keyword>